<protein>
    <submittedName>
        <fullName evidence="2">Uncharacterized protein</fullName>
    </submittedName>
</protein>
<name>A0A3E3IK14_9FIRM</name>
<accession>A0A3E3IK14</accession>
<evidence type="ECO:0000256" key="1">
    <source>
        <dbReference type="SAM" id="MobiDB-lite"/>
    </source>
</evidence>
<evidence type="ECO:0000313" key="2">
    <source>
        <dbReference type="EMBL" id="RGE67439.1"/>
    </source>
</evidence>
<proteinExistence type="predicted"/>
<dbReference type="RefSeq" id="WP_207662012.1">
    <property type="nucleotide sequence ID" value="NZ_QVLU01000024.1"/>
</dbReference>
<sequence length="135" mass="14633">FPGGGWGVFCSSLKNGVFLTVPEVRNSANATGTPHVATASAAFVRQVAKGGRIPDFRGSKKYLRFFQWSRKHPHPAWEKGRLATTTPEEEKSGPAGRYPPDRPSPHTAPGRHRDTQDSPSGGQVMRGVRVGGEKK</sequence>
<dbReference type="EMBL" id="QVLU01000024">
    <property type="protein sequence ID" value="RGE67439.1"/>
    <property type="molecule type" value="Genomic_DNA"/>
</dbReference>
<reference evidence="2 3" key="1">
    <citation type="submission" date="2018-08" db="EMBL/GenBank/DDBJ databases">
        <title>A genome reference for cultivated species of the human gut microbiota.</title>
        <authorList>
            <person name="Zou Y."/>
            <person name="Xue W."/>
            <person name="Luo G."/>
        </authorList>
    </citation>
    <scope>NUCLEOTIDE SEQUENCE [LARGE SCALE GENOMIC DNA]</scope>
    <source>
        <strain evidence="2 3">AF26-4BH</strain>
    </source>
</reference>
<comment type="caution">
    <text evidence="2">The sequence shown here is derived from an EMBL/GenBank/DDBJ whole genome shotgun (WGS) entry which is preliminary data.</text>
</comment>
<gene>
    <name evidence="2" type="ORF">DWY69_22220</name>
</gene>
<dbReference type="AlphaFoldDB" id="A0A3E3IK14"/>
<feature type="non-terminal residue" evidence="2">
    <location>
        <position position="1"/>
    </location>
</feature>
<evidence type="ECO:0000313" key="3">
    <source>
        <dbReference type="Proteomes" id="UP000261166"/>
    </source>
</evidence>
<feature type="region of interest" description="Disordered" evidence="1">
    <location>
        <begin position="73"/>
        <end position="135"/>
    </location>
</feature>
<organism evidence="2 3">
    <name type="scientific">Eisenbergiella massiliensis</name>
    <dbReference type="NCBI Taxonomy" id="1720294"/>
    <lineage>
        <taxon>Bacteria</taxon>
        <taxon>Bacillati</taxon>
        <taxon>Bacillota</taxon>
        <taxon>Clostridia</taxon>
        <taxon>Lachnospirales</taxon>
        <taxon>Lachnospiraceae</taxon>
        <taxon>Eisenbergiella</taxon>
    </lineage>
</organism>
<dbReference type="Proteomes" id="UP000261166">
    <property type="component" value="Unassembled WGS sequence"/>
</dbReference>